<evidence type="ECO:0000256" key="5">
    <source>
        <dbReference type="ARBA" id="ARBA00022729"/>
    </source>
</evidence>
<sequence>MPDTHSPVVENVCGDMREGTCCSREMLAGMAEASEHELRRILNNLLEKTAENFRNDTIILKSFVTDTLGSTMEQLHNQLRTDFSYKFRAHEQFLINFFSTIQSYLSGTVGDLPHLVSSFFDELLWRITQILLNTNSTDTYTKCVIDSLRSKQPFLRIPSIITNMTMEAFPPIRAAINSMAFARETLLAASITIHPSHECFAEYQRLRFCSLCVGVINANLCESTCLQLAEMCTPEQLALGTQWKKFIGALQEIMNLVDKFPKVHRPLQMHLTDAIMNLKSVYTLHEQEILSNCSLQGGNFTISRSDDSGRGGGDPWSYSGHRRVRRQSPPAFYQSSVIYQQPTGPLRPHAFEARPLPTVALGEQGITSLQAWARAVKHRYDKVAHFFENLGLGICNSGKPLFGGNFAPSNTCWNGTSLVSSMAAQLNVHQSQSARPTDPTLRQKELGLQRAVISLQHVASSTLADPEVLQLADPAATTLKVGRNEVPVNSDEEALRSYLVPSGSTEASWISLEAHNAAAAVPSLWGAQPPPPGTPLNSGSISRVGFEPDTERSEGGSGYGGEEMPLPYGSHFAIPSENDPNNQLLQFPSASHPFPPVAAPSESTATTRRPLPMQPTNNFVSGGDDEDFRPRIENSGYEPMNVYGFPEPLQSEATQPAWPNQPQSPFDATPGVPLTHWDTGSESPEEGSGREPIGAQLGIKPMPEWTGAPQPPQQHPSAPSSPTPSQPQPPAQTGDAGLVVGEGKLDIPDQIWVPEGDGVAHQYPDPSHLRTTSGVPAPAPFFVSSLFSMVPFLLHVALHASGAANYTALGLVEKYSNIQLEVRRALDSLDLITRWHDYMVKREQRFRQTTNAINWKIFVAGILQILLLLALGYWQILSLKSYFIAKKLV</sequence>
<comment type="subcellular location">
    <subcellularLocation>
        <location evidence="1">Cell membrane</location>
        <topology evidence="1">Lipid-anchor</topology>
        <topology evidence="1">GPI-anchor</topology>
    </subcellularLocation>
</comment>
<dbReference type="Pfam" id="PF01105">
    <property type="entry name" value="EMP24_GP25L"/>
    <property type="match status" value="1"/>
</dbReference>
<accession>A0ABR4QU68</accession>
<feature type="region of interest" description="Disordered" evidence="12">
    <location>
        <begin position="588"/>
        <end position="627"/>
    </location>
</feature>
<keyword evidence="6" id="KW-0654">Proteoglycan</keyword>
<evidence type="ECO:0000256" key="13">
    <source>
        <dbReference type="SAM" id="Phobius"/>
    </source>
</evidence>
<evidence type="ECO:0000256" key="4">
    <source>
        <dbReference type="ARBA" id="ARBA00022622"/>
    </source>
</evidence>
<gene>
    <name evidence="15" type="ORF">TcWFU_010207</name>
</gene>
<name>A0ABR4QU68_9CEST</name>
<keyword evidence="8" id="KW-0325">Glycoprotein</keyword>
<evidence type="ECO:0000256" key="3">
    <source>
        <dbReference type="ARBA" id="ARBA00022475"/>
    </source>
</evidence>
<feature type="region of interest" description="Disordered" evidence="12">
    <location>
        <begin position="529"/>
        <end position="563"/>
    </location>
</feature>
<feature type="transmembrane region" description="Helical" evidence="13">
    <location>
        <begin position="855"/>
        <end position="877"/>
    </location>
</feature>
<keyword evidence="10" id="KW-0449">Lipoprotein</keyword>
<evidence type="ECO:0000256" key="9">
    <source>
        <dbReference type="ARBA" id="ARBA00023207"/>
    </source>
</evidence>
<evidence type="ECO:0000313" key="16">
    <source>
        <dbReference type="Proteomes" id="UP001651158"/>
    </source>
</evidence>
<keyword evidence="3" id="KW-1003">Cell membrane</keyword>
<dbReference type="PANTHER" id="PTHR10822">
    <property type="entry name" value="GLYPICAN"/>
    <property type="match status" value="1"/>
</dbReference>
<keyword evidence="16" id="KW-1185">Reference proteome</keyword>
<dbReference type="PANTHER" id="PTHR10822:SF30">
    <property type="entry name" value="DALLY-LIKE, ISOFORM A"/>
    <property type="match status" value="1"/>
</dbReference>
<feature type="domain" description="GOLD" evidence="14">
    <location>
        <begin position="735"/>
        <end position="884"/>
    </location>
</feature>
<evidence type="ECO:0000256" key="2">
    <source>
        <dbReference type="ARBA" id="ARBA00010260"/>
    </source>
</evidence>
<evidence type="ECO:0000259" key="14">
    <source>
        <dbReference type="SMART" id="SM01190"/>
    </source>
</evidence>
<evidence type="ECO:0000256" key="12">
    <source>
        <dbReference type="SAM" id="MobiDB-lite"/>
    </source>
</evidence>
<evidence type="ECO:0000256" key="8">
    <source>
        <dbReference type="ARBA" id="ARBA00023180"/>
    </source>
</evidence>
<feature type="compositionally biased region" description="Polar residues" evidence="12">
    <location>
        <begin position="651"/>
        <end position="666"/>
    </location>
</feature>
<comment type="caution">
    <text evidence="15">The sequence shown here is derived from an EMBL/GenBank/DDBJ whole genome shotgun (WGS) entry which is preliminary data.</text>
</comment>
<dbReference type="Proteomes" id="UP001651158">
    <property type="component" value="Unassembled WGS sequence"/>
</dbReference>
<keyword evidence="13" id="KW-0812">Transmembrane</keyword>
<dbReference type="InterPro" id="IPR009038">
    <property type="entry name" value="GOLD_dom"/>
</dbReference>
<dbReference type="EMBL" id="JAKROA010000001">
    <property type="protein sequence ID" value="KAL5113072.1"/>
    <property type="molecule type" value="Genomic_DNA"/>
</dbReference>
<organism evidence="15 16">
    <name type="scientific">Taenia crassiceps</name>
    <dbReference type="NCBI Taxonomy" id="6207"/>
    <lineage>
        <taxon>Eukaryota</taxon>
        <taxon>Metazoa</taxon>
        <taxon>Spiralia</taxon>
        <taxon>Lophotrochozoa</taxon>
        <taxon>Platyhelminthes</taxon>
        <taxon>Cestoda</taxon>
        <taxon>Eucestoda</taxon>
        <taxon>Cyclophyllidea</taxon>
        <taxon>Taeniidae</taxon>
        <taxon>Taenia</taxon>
    </lineage>
</organism>
<feature type="region of interest" description="Disordered" evidence="12">
    <location>
        <begin position="645"/>
        <end position="738"/>
    </location>
</feature>
<evidence type="ECO:0000256" key="11">
    <source>
        <dbReference type="RuleBase" id="RU003518"/>
    </source>
</evidence>
<keyword evidence="9" id="KW-0357">Heparan sulfate</keyword>
<keyword evidence="7 13" id="KW-0472">Membrane</keyword>
<feature type="compositionally biased region" description="Pro residues" evidence="12">
    <location>
        <begin position="709"/>
        <end position="730"/>
    </location>
</feature>
<proteinExistence type="inferred from homology"/>
<keyword evidence="5" id="KW-0732">Signal</keyword>
<keyword evidence="13" id="KW-1133">Transmembrane helix</keyword>
<comment type="similarity">
    <text evidence="2 11">Belongs to the glypican family.</text>
</comment>
<dbReference type="InterPro" id="IPR001863">
    <property type="entry name" value="Glypican"/>
</dbReference>
<evidence type="ECO:0000256" key="6">
    <source>
        <dbReference type="ARBA" id="ARBA00022974"/>
    </source>
</evidence>
<keyword evidence="4" id="KW-0336">GPI-anchor</keyword>
<evidence type="ECO:0000313" key="15">
    <source>
        <dbReference type="EMBL" id="KAL5113072.1"/>
    </source>
</evidence>
<protein>
    <submittedName>
        <fullName evidence="15">Glypican-4</fullName>
    </submittedName>
</protein>
<reference evidence="15 16" key="1">
    <citation type="journal article" date="2022" name="Front. Cell. Infect. Microbiol.">
        <title>The Genomes of Two Strains of Taenia crassiceps the Animal Model for the Study of Human Cysticercosis.</title>
        <authorList>
            <person name="Bobes R.J."/>
            <person name="Estrada K."/>
            <person name="Rios-Valencia D.G."/>
            <person name="Calderon-Gallegos A."/>
            <person name="de la Torre P."/>
            <person name="Carrero J.C."/>
            <person name="Sanchez-Flores A."/>
            <person name="Laclette J.P."/>
        </authorList>
    </citation>
    <scope>NUCLEOTIDE SEQUENCE [LARGE SCALE GENOMIC DNA]</scope>
    <source>
        <strain evidence="15">WFUcys</strain>
    </source>
</reference>
<dbReference type="SMART" id="SM01190">
    <property type="entry name" value="EMP24_GP25L"/>
    <property type="match status" value="1"/>
</dbReference>
<dbReference type="Pfam" id="PF01153">
    <property type="entry name" value="Glypican"/>
    <property type="match status" value="1"/>
</dbReference>
<evidence type="ECO:0000256" key="1">
    <source>
        <dbReference type="ARBA" id="ARBA00004609"/>
    </source>
</evidence>
<evidence type="ECO:0000256" key="7">
    <source>
        <dbReference type="ARBA" id="ARBA00023136"/>
    </source>
</evidence>
<evidence type="ECO:0000256" key="10">
    <source>
        <dbReference type="ARBA" id="ARBA00023288"/>
    </source>
</evidence>